<reference evidence="1" key="1">
    <citation type="submission" date="2020-06" db="EMBL/GenBank/DDBJ databases">
        <authorList>
            <person name="Li T."/>
            <person name="Hu X."/>
            <person name="Zhang T."/>
            <person name="Song X."/>
            <person name="Zhang H."/>
            <person name="Dai N."/>
            <person name="Sheng W."/>
            <person name="Hou X."/>
            <person name="Wei L."/>
        </authorList>
    </citation>
    <scope>NUCLEOTIDE SEQUENCE</scope>
    <source>
        <strain evidence="1">G02</strain>
        <tissue evidence="1">Leaf</tissue>
    </source>
</reference>
<dbReference type="EMBL" id="JACGWJ010000013">
    <property type="protein sequence ID" value="KAL0378373.1"/>
    <property type="molecule type" value="Genomic_DNA"/>
</dbReference>
<comment type="caution">
    <text evidence="1">The sequence shown here is derived from an EMBL/GenBank/DDBJ whole genome shotgun (WGS) entry which is preliminary data.</text>
</comment>
<accession>A0AAW2REG8</accession>
<reference evidence="1" key="2">
    <citation type="journal article" date="2024" name="Plant">
        <title>Genomic evolution and insights into agronomic trait innovations of Sesamum species.</title>
        <authorList>
            <person name="Miao H."/>
            <person name="Wang L."/>
            <person name="Qu L."/>
            <person name="Liu H."/>
            <person name="Sun Y."/>
            <person name="Le M."/>
            <person name="Wang Q."/>
            <person name="Wei S."/>
            <person name="Zheng Y."/>
            <person name="Lin W."/>
            <person name="Duan Y."/>
            <person name="Cao H."/>
            <person name="Xiong S."/>
            <person name="Wang X."/>
            <person name="Wei L."/>
            <person name="Li C."/>
            <person name="Ma Q."/>
            <person name="Ju M."/>
            <person name="Zhao R."/>
            <person name="Li G."/>
            <person name="Mu C."/>
            <person name="Tian Q."/>
            <person name="Mei H."/>
            <person name="Zhang T."/>
            <person name="Gao T."/>
            <person name="Zhang H."/>
        </authorList>
    </citation>
    <scope>NUCLEOTIDE SEQUENCE</scope>
    <source>
        <strain evidence="1">G02</strain>
    </source>
</reference>
<gene>
    <name evidence="1" type="ORF">Sradi_3142800</name>
</gene>
<sequence>MLESRMALGVGVLARNNKGECLAWRTKCSANSSNPVLAKLLRLGRLSISSSRRLAMSDP</sequence>
<organism evidence="1">
    <name type="scientific">Sesamum radiatum</name>
    <name type="common">Black benniseed</name>
    <dbReference type="NCBI Taxonomy" id="300843"/>
    <lineage>
        <taxon>Eukaryota</taxon>
        <taxon>Viridiplantae</taxon>
        <taxon>Streptophyta</taxon>
        <taxon>Embryophyta</taxon>
        <taxon>Tracheophyta</taxon>
        <taxon>Spermatophyta</taxon>
        <taxon>Magnoliopsida</taxon>
        <taxon>eudicotyledons</taxon>
        <taxon>Gunneridae</taxon>
        <taxon>Pentapetalae</taxon>
        <taxon>asterids</taxon>
        <taxon>lamiids</taxon>
        <taxon>Lamiales</taxon>
        <taxon>Pedaliaceae</taxon>
        <taxon>Sesamum</taxon>
    </lineage>
</organism>
<dbReference type="AlphaFoldDB" id="A0AAW2REG8"/>
<evidence type="ECO:0000313" key="1">
    <source>
        <dbReference type="EMBL" id="KAL0378373.1"/>
    </source>
</evidence>
<protein>
    <submittedName>
        <fullName evidence="1">Uncharacterized protein</fullName>
    </submittedName>
</protein>
<name>A0AAW2REG8_SESRA</name>
<proteinExistence type="predicted"/>